<proteinExistence type="predicted"/>
<sequence>MAALRKEKAALQYEKDSLLTPTAAPQQPVVDVEGETLPGGVEGKTLPGGAEGEGTPQGVVPGAAANP</sequence>
<reference evidence="2 3" key="1">
    <citation type="submission" date="2024-01" db="EMBL/GenBank/DDBJ databases">
        <title>The genomes of 5 underutilized Papilionoideae crops provide insights into root nodulation and disease resistance.</title>
        <authorList>
            <person name="Yuan L."/>
        </authorList>
    </citation>
    <scope>NUCLEOTIDE SEQUENCE [LARGE SCALE GENOMIC DNA]</scope>
    <source>
        <strain evidence="2">LY-2023</strain>
        <tissue evidence="2">Leaf</tissue>
    </source>
</reference>
<dbReference type="AlphaFoldDB" id="A0AAN9JPL3"/>
<dbReference type="EMBL" id="JAYKXN010000003">
    <property type="protein sequence ID" value="KAK7301976.1"/>
    <property type="molecule type" value="Genomic_DNA"/>
</dbReference>
<evidence type="ECO:0000256" key="1">
    <source>
        <dbReference type="SAM" id="MobiDB-lite"/>
    </source>
</evidence>
<comment type="caution">
    <text evidence="2">The sequence shown here is derived from an EMBL/GenBank/DDBJ whole genome shotgun (WGS) entry which is preliminary data.</text>
</comment>
<protein>
    <submittedName>
        <fullName evidence="2">Uncharacterized protein</fullName>
    </submittedName>
</protein>
<keyword evidence="3" id="KW-1185">Reference proteome</keyword>
<evidence type="ECO:0000313" key="3">
    <source>
        <dbReference type="Proteomes" id="UP001359559"/>
    </source>
</evidence>
<gene>
    <name evidence="2" type="ORF">RJT34_12853</name>
</gene>
<name>A0AAN9JPL3_CLITE</name>
<organism evidence="2 3">
    <name type="scientific">Clitoria ternatea</name>
    <name type="common">Butterfly pea</name>
    <dbReference type="NCBI Taxonomy" id="43366"/>
    <lineage>
        <taxon>Eukaryota</taxon>
        <taxon>Viridiplantae</taxon>
        <taxon>Streptophyta</taxon>
        <taxon>Embryophyta</taxon>
        <taxon>Tracheophyta</taxon>
        <taxon>Spermatophyta</taxon>
        <taxon>Magnoliopsida</taxon>
        <taxon>eudicotyledons</taxon>
        <taxon>Gunneridae</taxon>
        <taxon>Pentapetalae</taxon>
        <taxon>rosids</taxon>
        <taxon>fabids</taxon>
        <taxon>Fabales</taxon>
        <taxon>Fabaceae</taxon>
        <taxon>Papilionoideae</taxon>
        <taxon>50 kb inversion clade</taxon>
        <taxon>NPAAA clade</taxon>
        <taxon>indigoferoid/millettioid clade</taxon>
        <taxon>Phaseoleae</taxon>
        <taxon>Clitoria</taxon>
    </lineage>
</organism>
<dbReference type="Proteomes" id="UP001359559">
    <property type="component" value="Unassembled WGS sequence"/>
</dbReference>
<evidence type="ECO:0000313" key="2">
    <source>
        <dbReference type="EMBL" id="KAK7301976.1"/>
    </source>
</evidence>
<feature type="region of interest" description="Disordered" evidence="1">
    <location>
        <begin position="15"/>
        <end position="67"/>
    </location>
</feature>
<accession>A0AAN9JPL3</accession>